<reference evidence="1" key="1">
    <citation type="submission" date="2022-09" db="EMBL/GenBank/DDBJ databases">
        <title>Interaction between co-microsymbionts with complementary sets of symbiotic genes in legume-rhizobium systems.</title>
        <authorList>
            <person name="Safronova V."/>
            <person name="Sazanova A."/>
            <person name="Afonin A."/>
            <person name="Chirak E."/>
        </authorList>
    </citation>
    <scope>NUCLEOTIDE SEQUENCE</scope>
    <source>
        <strain evidence="1">A18/3m</strain>
    </source>
</reference>
<accession>A0ACD4D6V7</accession>
<protein>
    <submittedName>
        <fullName evidence="1">Uncharacterized protein</fullName>
    </submittedName>
</protein>
<gene>
    <name evidence="1" type="ORF">N8E88_16055</name>
</gene>
<keyword evidence="2" id="KW-1185">Reference proteome</keyword>
<organism evidence="1 2">
    <name type="scientific">Phyllobacterium zundukense</name>
    <dbReference type="NCBI Taxonomy" id="1867719"/>
    <lineage>
        <taxon>Bacteria</taxon>
        <taxon>Pseudomonadati</taxon>
        <taxon>Pseudomonadota</taxon>
        <taxon>Alphaproteobacteria</taxon>
        <taxon>Hyphomicrobiales</taxon>
        <taxon>Phyllobacteriaceae</taxon>
        <taxon>Phyllobacterium</taxon>
    </lineage>
</organism>
<evidence type="ECO:0000313" key="1">
    <source>
        <dbReference type="EMBL" id="UXN61572.1"/>
    </source>
</evidence>
<sequence length="110" mass="11706">MLNGLYRVQFSTPQGGMGAGVVFAQDGKMYGGDSGIYYLGAYRAANGQMQAQVHINRHTYDPNIVSVFGKDQVTIDIVGSYDNQNNVKCTGTSAQAPGVPFTAELNLLPG</sequence>
<name>A0ACD4D6V7_9HYPH</name>
<evidence type="ECO:0000313" key="2">
    <source>
        <dbReference type="Proteomes" id="UP001061991"/>
    </source>
</evidence>
<dbReference type="Proteomes" id="UP001061991">
    <property type="component" value="Chromosome"/>
</dbReference>
<proteinExistence type="predicted"/>
<dbReference type="EMBL" id="CP104973">
    <property type="protein sequence ID" value="UXN61572.1"/>
    <property type="molecule type" value="Genomic_DNA"/>
</dbReference>